<keyword evidence="3" id="KW-0479">Metal-binding</keyword>
<dbReference type="Gene3D" id="3.30.1490.100">
    <property type="entry name" value="DNA polymerase, Y-family, little finger domain"/>
    <property type="match status" value="1"/>
</dbReference>
<dbReference type="InterPro" id="IPR043128">
    <property type="entry name" value="Rev_trsase/Diguanyl_cyclase"/>
</dbReference>
<feature type="compositionally biased region" description="Gly residues" evidence="10">
    <location>
        <begin position="958"/>
        <end position="970"/>
    </location>
</feature>
<keyword evidence="7" id="KW-0234">DNA repair</keyword>
<keyword evidence="5" id="KW-0863">Zinc-finger</keyword>
<sequence length="998" mass="102853">MSEQRRVIIHIDLDCFYCQVEQKRLGIPREQPVAVQQWDGLIAINYAARAAGVTRHMRVREAKKLCPQLRLVHVETISAGDGESGSPVKVSDGPAGGGGGGGGNGSFRRSEAKASLAPYREASGQIMALLGSMLRPSAAATAATAAGGGAATATGPVSGGGCLLEKASVDEAFLDVSPLVDDELRRLEAEADCGGGGGSGGHTPADATAAAAATAAGSPVLLPPGAEELEQHGQQDGWGREEEEEAAGTGGGVGGGEGEGAAGRLSGALLAAARQVAAASVVVGGPPQLMQETDRRLVVGGLIAQRLRRAVYEQLGFTCSAGVSVNKLLAKVGSARNKPDKQTLVLPRGVQDMLTDLPLGKLRGLGGKLGAALEGQLGAATAGQAAALPLEALQRVLGERSGLWVWQVVRGQCSEPVTPKDKPKSLLSCKSFEPTSAPAELQRWLLILAEELVGRCAADEAAHRRRARTLVLYYRGPSPRERSVRCAFPPHGREGPSAAAIAKAALDLLRRQPDAVPCSRLAIAATEFDDPPAAGAAAITRFFQQPGQHAQQTQQAQEQLAQKREPERHPKGSGQTKGQPPARDLRTLFAAPPSLPPPALVAAHAPTAAVARTATVVLAAAAAPSVEDAEKLQDLGCDSGEERDGRSGMGWSPGGGGVDAWSEGEAEGEGLGGDGLGAYGGQHSHDHPAKRRRTAGGWEAVRGRVPPPGAAAAAGLPAQQHDAQEQQGTQQQQLQQQASLPDGSQQQALPASLAAWLPSMSQHQHHQQQQQQHHTQQQQQQHHHHHHTQPHHTQHQHTQSEGQSGRQADPQAQHTGQRAADASGRALSAFQSRHTFAAPPDLDPGGLVAPSDTGGRQEEALDSDSDPVGDGVAAPPPQGPVLVAGALDQGFGNVDLEEQRRILHEIELARLRALPSKHANAGRAAAGGGGRGGSATGGGGTSGGGRGRGRGAGKAHGRGAGAAQAGGGARVAGKGQMRLTALLQPGRGQQQQLQQGKR</sequence>
<feature type="compositionally biased region" description="Low complexity" evidence="10">
    <location>
        <begin position="205"/>
        <end position="216"/>
    </location>
</feature>
<dbReference type="Pfam" id="PF00817">
    <property type="entry name" value="IMS"/>
    <property type="match status" value="2"/>
</dbReference>
<dbReference type="SUPFAM" id="SSF56672">
    <property type="entry name" value="DNA/RNA polymerases"/>
    <property type="match status" value="1"/>
</dbReference>
<name>A0A2K3DKD8_CHLRE</name>
<dbReference type="PANTHER" id="PTHR45873">
    <property type="entry name" value="DNA POLYMERASE ETA"/>
    <property type="match status" value="1"/>
</dbReference>
<feature type="compositionally biased region" description="Low complexity" evidence="10">
    <location>
        <begin position="710"/>
        <end position="737"/>
    </location>
</feature>
<evidence type="ECO:0000256" key="6">
    <source>
        <dbReference type="ARBA" id="ARBA00022833"/>
    </source>
</evidence>
<keyword evidence="13" id="KW-1185">Reference proteome</keyword>
<feature type="compositionally biased region" description="Low complexity" evidence="10">
    <location>
        <begin position="744"/>
        <end position="759"/>
    </location>
</feature>
<dbReference type="EMBL" id="CM008968">
    <property type="protein sequence ID" value="PNW80993.1"/>
    <property type="molecule type" value="Genomic_DNA"/>
</dbReference>
<dbReference type="Pfam" id="PF11799">
    <property type="entry name" value="IMS_C"/>
    <property type="match status" value="1"/>
</dbReference>
<dbReference type="GO" id="GO:0035861">
    <property type="term" value="C:site of double-strand break"/>
    <property type="evidence" value="ECO:0000318"/>
    <property type="project" value="GO_Central"/>
</dbReference>
<dbReference type="RefSeq" id="XP_042922875.1">
    <property type="nucleotide sequence ID" value="XM_043064307.1"/>
</dbReference>
<dbReference type="GO" id="GO:0051276">
    <property type="term" value="P:chromosome organization"/>
    <property type="evidence" value="ECO:0007669"/>
    <property type="project" value="UniProtKB-ARBA"/>
</dbReference>
<feature type="domain" description="UmuC" evidence="11">
    <location>
        <begin position="8"/>
        <end position="366"/>
    </location>
</feature>
<dbReference type="InterPro" id="IPR052230">
    <property type="entry name" value="DNA_polymerase_eta"/>
</dbReference>
<dbReference type="GO" id="GO:0005634">
    <property type="term" value="C:nucleus"/>
    <property type="evidence" value="ECO:0000318"/>
    <property type="project" value="GO_Central"/>
</dbReference>
<dbReference type="OrthoDB" id="5723at2759"/>
<evidence type="ECO:0000256" key="4">
    <source>
        <dbReference type="ARBA" id="ARBA00022763"/>
    </source>
</evidence>
<dbReference type="Gene3D" id="3.40.1170.60">
    <property type="match status" value="1"/>
</dbReference>
<feature type="compositionally biased region" description="Basic residues" evidence="10">
    <location>
        <begin position="947"/>
        <end position="957"/>
    </location>
</feature>
<feature type="compositionally biased region" description="Gly residues" evidence="10">
    <location>
        <begin position="925"/>
        <end position="946"/>
    </location>
</feature>
<evidence type="ECO:0000256" key="5">
    <source>
        <dbReference type="ARBA" id="ARBA00022771"/>
    </source>
</evidence>
<feature type="region of interest" description="Disordered" evidence="10">
    <location>
        <begin position="191"/>
        <end position="259"/>
    </location>
</feature>
<evidence type="ECO:0000256" key="3">
    <source>
        <dbReference type="ARBA" id="ARBA00022723"/>
    </source>
</evidence>
<dbReference type="STRING" id="3055.A0A2K3DKD8"/>
<dbReference type="GO" id="GO:0003887">
    <property type="term" value="F:DNA-directed DNA polymerase activity"/>
    <property type="evidence" value="ECO:0000318"/>
    <property type="project" value="GO_Central"/>
</dbReference>
<evidence type="ECO:0000313" key="12">
    <source>
        <dbReference type="EMBL" id="PNW80993.1"/>
    </source>
</evidence>
<dbReference type="Gramene" id="PNW80993">
    <property type="protein sequence ID" value="PNW80993"/>
    <property type="gene ID" value="CHLRE_07g338602v5"/>
</dbReference>
<dbReference type="KEGG" id="cre:CHLRE_07g338602v5"/>
<evidence type="ECO:0000256" key="7">
    <source>
        <dbReference type="ARBA" id="ARBA00023204"/>
    </source>
</evidence>
<dbReference type="GeneID" id="5725635"/>
<dbReference type="InterPro" id="IPR017961">
    <property type="entry name" value="DNA_pol_Y-fam_little_finger"/>
</dbReference>
<dbReference type="FunFam" id="3.40.1170.60:FF:000008">
    <property type="entry name" value="DNA polymerase eta subunit"/>
    <property type="match status" value="1"/>
</dbReference>
<feature type="region of interest" description="Disordered" evidence="10">
    <location>
        <begin position="80"/>
        <end position="109"/>
    </location>
</feature>
<keyword evidence="8" id="KW-0539">Nucleus</keyword>
<dbReference type="GO" id="GO:0009314">
    <property type="term" value="P:response to radiation"/>
    <property type="evidence" value="ECO:0000318"/>
    <property type="project" value="GO_Central"/>
</dbReference>
<dbReference type="GO" id="GO:0042276">
    <property type="term" value="P:error-prone translesion synthesis"/>
    <property type="evidence" value="ECO:0000318"/>
    <property type="project" value="GO_Central"/>
</dbReference>
<feature type="compositionally biased region" description="Gly residues" evidence="10">
    <location>
        <begin position="669"/>
        <end position="680"/>
    </location>
</feature>
<dbReference type="AlphaFoldDB" id="A0A2K3DKD8"/>
<feature type="compositionally biased region" description="Gly residues" evidence="10">
    <location>
        <begin position="647"/>
        <end position="658"/>
    </location>
</feature>
<dbReference type="GO" id="GO:0008270">
    <property type="term" value="F:zinc ion binding"/>
    <property type="evidence" value="ECO:0007669"/>
    <property type="project" value="UniProtKB-KW"/>
</dbReference>
<keyword evidence="2" id="KW-0808">Transferase</keyword>
<dbReference type="GO" id="GO:0006281">
    <property type="term" value="P:DNA repair"/>
    <property type="evidence" value="ECO:0007669"/>
    <property type="project" value="UniProtKB-KW"/>
</dbReference>
<evidence type="ECO:0000259" key="11">
    <source>
        <dbReference type="PROSITE" id="PS50173"/>
    </source>
</evidence>
<dbReference type="InterPro" id="IPR043502">
    <property type="entry name" value="DNA/RNA_pol_sf"/>
</dbReference>
<evidence type="ECO:0000313" key="13">
    <source>
        <dbReference type="Proteomes" id="UP000006906"/>
    </source>
</evidence>
<evidence type="ECO:0000256" key="1">
    <source>
        <dbReference type="ARBA" id="ARBA00004123"/>
    </source>
</evidence>
<evidence type="ECO:0000256" key="10">
    <source>
        <dbReference type="SAM" id="MobiDB-lite"/>
    </source>
</evidence>
<feature type="compositionally biased region" description="Gly residues" evidence="10">
    <location>
        <begin position="94"/>
        <end position="105"/>
    </location>
</feature>
<feature type="region of interest" description="Disordered" evidence="10">
    <location>
        <begin position="914"/>
        <end position="998"/>
    </location>
</feature>
<evidence type="ECO:0000256" key="9">
    <source>
        <dbReference type="ARBA" id="ARBA00044975"/>
    </source>
</evidence>
<dbReference type="Gene3D" id="1.10.150.20">
    <property type="entry name" value="5' to 3' exonuclease, C-terminal subdomain"/>
    <property type="match status" value="1"/>
</dbReference>
<feature type="region of interest" description="Disordered" evidence="10">
    <location>
        <begin position="623"/>
        <end position="885"/>
    </location>
</feature>
<dbReference type="FunCoup" id="A0A2K3DKD8">
    <property type="interactions" value="1662"/>
</dbReference>
<gene>
    <name evidence="12" type="ORF">CHLRE_07g338602v5</name>
</gene>
<proteinExistence type="predicted"/>
<dbReference type="Gene3D" id="3.30.70.270">
    <property type="match status" value="1"/>
</dbReference>
<keyword evidence="4" id="KW-0227">DNA damage</keyword>
<protein>
    <recommendedName>
        <fullName evidence="9">DNA polymerase eta</fullName>
    </recommendedName>
</protein>
<feature type="compositionally biased region" description="Low complexity" evidence="10">
    <location>
        <begin position="982"/>
        <end position="998"/>
    </location>
</feature>
<evidence type="ECO:0000256" key="2">
    <source>
        <dbReference type="ARBA" id="ARBA00022679"/>
    </source>
</evidence>
<dbReference type="InParanoid" id="A0A2K3DKD8"/>
<feature type="compositionally biased region" description="Polar residues" evidence="10">
    <location>
        <begin position="800"/>
        <end position="816"/>
    </location>
</feature>
<organism evidence="12 13">
    <name type="scientific">Chlamydomonas reinhardtii</name>
    <name type="common">Chlamydomonas smithii</name>
    <dbReference type="NCBI Taxonomy" id="3055"/>
    <lineage>
        <taxon>Eukaryota</taxon>
        <taxon>Viridiplantae</taxon>
        <taxon>Chlorophyta</taxon>
        <taxon>core chlorophytes</taxon>
        <taxon>Chlorophyceae</taxon>
        <taxon>CS clade</taxon>
        <taxon>Chlamydomonadales</taxon>
        <taxon>Chlamydomonadaceae</taxon>
        <taxon>Chlamydomonas</taxon>
    </lineage>
</organism>
<accession>A0A2K3DKD8</accession>
<keyword evidence="6" id="KW-0862">Zinc</keyword>
<comment type="subcellular location">
    <subcellularLocation>
        <location evidence="1">Nucleus</location>
    </subcellularLocation>
</comment>
<feature type="compositionally biased region" description="Basic residues" evidence="10">
    <location>
        <begin position="781"/>
        <end position="795"/>
    </location>
</feature>
<dbReference type="PANTHER" id="PTHR45873:SF1">
    <property type="entry name" value="DNA POLYMERASE ETA"/>
    <property type="match status" value="1"/>
</dbReference>
<feature type="compositionally biased region" description="Basic and acidic residues" evidence="10">
    <location>
        <begin position="561"/>
        <end position="570"/>
    </location>
</feature>
<feature type="region of interest" description="Disordered" evidence="10">
    <location>
        <begin position="545"/>
        <end position="582"/>
    </location>
</feature>
<dbReference type="GO" id="GO:0003684">
    <property type="term" value="F:damaged DNA binding"/>
    <property type="evidence" value="ECO:0007669"/>
    <property type="project" value="InterPro"/>
</dbReference>
<dbReference type="Pfam" id="PF21704">
    <property type="entry name" value="POLH-Rev1_HhH"/>
    <property type="match status" value="1"/>
</dbReference>
<dbReference type="Proteomes" id="UP000006906">
    <property type="component" value="Chromosome 7"/>
</dbReference>
<feature type="compositionally biased region" description="Gly residues" evidence="10">
    <location>
        <begin position="248"/>
        <end position="259"/>
    </location>
</feature>
<reference evidence="12 13" key="1">
    <citation type="journal article" date="2007" name="Science">
        <title>The Chlamydomonas genome reveals the evolution of key animal and plant functions.</title>
        <authorList>
            <person name="Merchant S.S."/>
            <person name="Prochnik S.E."/>
            <person name="Vallon O."/>
            <person name="Harris E.H."/>
            <person name="Karpowicz S.J."/>
            <person name="Witman G.B."/>
            <person name="Terry A."/>
            <person name="Salamov A."/>
            <person name="Fritz-Laylin L.K."/>
            <person name="Marechal-Drouard L."/>
            <person name="Marshall W.F."/>
            <person name="Qu L.H."/>
            <person name="Nelson D.R."/>
            <person name="Sanderfoot A.A."/>
            <person name="Spalding M.H."/>
            <person name="Kapitonov V.V."/>
            <person name="Ren Q."/>
            <person name="Ferris P."/>
            <person name="Lindquist E."/>
            <person name="Shapiro H."/>
            <person name="Lucas S.M."/>
            <person name="Grimwood J."/>
            <person name="Schmutz J."/>
            <person name="Cardol P."/>
            <person name="Cerutti H."/>
            <person name="Chanfreau G."/>
            <person name="Chen C.L."/>
            <person name="Cognat V."/>
            <person name="Croft M.T."/>
            <person name="Dent R."/>
            <person name="Dutcher S."/>
            <person name="Fernandez E."/>
            <person name="Fukuzawa H."/>
            <person name="Gonzalez-Ballester D."/>
            <person name="Gonzalez-Halphen D."/>
            <person name="Hallmann A."/>
            <person name="Hanikenne M."/>
            <person name="Hippler M."/>
            <person name="Inwood W."/>
            <person name="Jabbari K."/>
            <person name="Kalanon M."/>
            <person name="Kuras R."/>
            <person name="Lefebvre P.A."/>
            <person name="Lemaire S.D."/>
            <person name="Lobanov A.V."/>
            <person name="Lohr M."/>
            <person name="Manuell A."/>
            <person name="Meier I."/>
            <person name="Mets L."/>
            <person name="Mittag M."/>
            <person name="Mittelmeier T."/>
            <person name="Moroney J.V."/>
            <person name="Moseley J."/>
            <person name="Napoli C."/>
            <person name="Nedelcu A.M."/>
            <person name="Niyogi K."/>
            <person name="Novoselov S.V."/>
            <person name="Paulsen I.T."/>
            <person name="Pazour G."/>
            <person name="Purton S."/>
            <person name="Ral J.P."/>
            <person name="Riano-Pachon D.M."/>
            <person name="Riekhof W."/>
            <person name="Rymarquis L."/>
            <person name="Schroda M."/>
            <person name="Stern D."/>
            <person name="Umen J."/>
            <person name="Willows R."/>
            <person name="Wilson N."/>
            <person name="Zimmer S.L."/>
            <person name="Allmer J."/>
            <person name="Balk J."/>
            <person name="Bisova K."/>
            <person name="Chen C.J."/>
            <person name="Elias M."/>
            <person name="Gendler K."/>
            <person name="Hauser C."/>
            <person name="Lamb M.R."/>
            <person name="Ledford H."/>
            <person name="Long J.C."/>
            <person name="Minagawa J."/>
            <person name="Page M.D."/>
            <person name="Pan J."/>
            <person name="Pootakham W."/>
            <person name="Roje S."/>
            <person name="Rose A."/>
            <person name="Stahlberg E."/>
            <person name="Terauchi A.M."/>
            <person name="Yang P."/>
            <person name="Ball S."/>
            <person name="Bowler C."/>
            <person name="Dieckmann C.L."/>
            <person name="Gladyshev V.N."/>
            <person name="Green P."/>
            <person name="Jorgensen R."/>
            <person name="Mayfield S."/>
            <person name="Mueller-Roeber B."/>
            <person name="Rajamani S."/>
            <person name="Sayre R.T."/>
            <person name="Brokstein P."/>
            <person name="Dubchak I."/>
            <person name="Goodstein D."/>
            <person name="Hornick L."/>
            <person name="Huang Y.W."/>
            <person name="Jhaveri J."/>
            <person name="Luo Y."/>
            <person name="Martinez D."/>
            <person name="Ngau W.C."/>
            <person name="Otillar B."/>
            <person name="Poliakov A."/>
            <person name="Porter A."/>
            <person name="Szajkowski L."/>
            <person name="Werner G."/>
            <person name="Zhou K."/>
            <person name="Grigoriev I.V."/>
            <person name="Rokhsar D.S."/>
            <person name="Grossman A.R."/>
        </authorList>
    </citation>
    <scope>NUCLEOTIDE SEQUENCE [LARGE SCALE GENOMIC DNA]</scope>
    <source>
        <strain evidence="13">CC-503</strain>
    </source>
</reference>
<dbReference type="InterPro" id="IPR001126">
    <property type="entry name" value="UmuC"/>
</dbReference>
<feature type="compositionally biased region" description="Low complexity" evidence="10">
    <location>
        <begin position="545"/>
        <end position="560"/>
    </location>
</feature>
<dbReference type="SUPFAM" id="SSF100879">
    <property type="entry name" value="Lesion bypass DNA polymerase (Y-family), little finger domain"/>
    <property type="match status" value="1"/>
</dbReference>
<dbReference type="GO" id="GO:0070987">
    <property type="term" value="P:error-free translesion synthesis"/>
    <property type="evidence" value="ECO:0007669"/>
    <property type="project" value="UniProtKB-ARBA"/>
</dbReference>
<dbReference type="GO" id="GO:0005657">
    <property type="term" value="C:replication fork"/>
    <property type="evidence" value="ECO:0000318"/>
    <property type="project" value="GO_Central"/>
</dbReference>
<evidence type="ECO:0000256" key="8">
    <source>
        <dbReference type="ARBA" id="ARBA00023242"/>
    </source>
</evidence>
<feature type="compositionally biased region" description="Low complexity" evidence="10">
    <location>
        <begin position="767"/>
        <end position="780"/>
    </location>
</feature>
<dbReference type="PROSITE" id="PS50173">
    <property type="entry name" value="UMUC"/>
    <property type="match status" value="1"/>
</dbReference>
<dbReference type="FunFam" id="1.10.150.20:FF:000014">
    <property type="entry name" value="Polymerase (DNA directed), eta"/>
    <property type="match status" value="1"/>
</dbReference>
<dbReference type="InterPro" id="IPR036775">
    <property type="entry name" value="DNA_pol_Y-fam_lit_finger_sf"/>
</dbReference>